<evidence type="ECO:0008006" key="3">
    <source>
        <dbReference type="Google" id="ProtNLM"/>
    </source>
</evidence>
<evidence type="ECO:0000313" key="1">
    <source>
        <dbReference type="EMBL" id="VDM67125.1"/>
    </source>
</evidence>
<organism evidence="1 2">
    <name type="scientific">Strongylus vulgaris</name>
    <name type="common">Blood worm</name>
    <dbReference type="NCBI Taxonomy" id="40348"/>
    <lineage>
        <taxon>Eukaryota</taxon>
        <taxon>Metazoa</taxon>
        <taxon>Ecdysozoa</taxon>
        <taxon>Nematoda</taxon>
        <taxon>Chromadorea</taxon>
        <taxon>Rhabditida</taxon>
        <taxon>Rhabditina</taxon>
        <taxon>Rhabditomorpha</taxon>
        <taxon>Strongyloidea</taxon>
        <taxon>Strongylidae</taxon>
        <taxon>Strongylus</taxon>
    </lineage>
</organism>
<dbReference type="AlphaFoldDB" id="A0A3P7K717"/>
<name>A0A3P7K717_STRVU</name>
<keyword evidence="2" id="KW-1185">Reference proteome</keyword>
<sequence length="50" mass="5227">MGRFEGKSVIVTGASTGIGRATAQLFAREGAMVTICGRKEAALAVRNFLL</sequence>
<dbReference type="SUPFAM" id="SSF51735">
    <property type="entry name" value="NAD(P)-binding Rossmann-fold domains"/>
    <property type="match status" value="1"/>
</dbReference>
<dbReference type="PANTHER" id="PTHR44115:SF4">
    <property type="entry name" value="OXIDOREDUCTASE"/>
    <property type="match status" value="1"/>
</dbReference>
<dbReference type="Pfam" id="PF00106">
    <property type="entry name" value="adh_short"/>
    <property type="match status" value="1"/>
</dbReference>
<evidence type="ECO:0000313" key="2">
    <source>
        <dbReference type="Proteomes" id="UP000270094"/>
    </source>
</evidence>
<dbReference type="Gene3D" id="3.40.50.720">
    <property type="entry name" value="NAD(P)-binding Rossmann-like Domain"/>
    <property type="match status" value="1"/>
</dbReference>
<protein>
    <recommendedName>
        <fullName evidence="3">SDR family NAD(P)-dependent oxidoreductase</fullName>
    </recommendedName>
</protein>
<reference evidence="1 2" key="1">
    <citation type="submission" date="2018-11" db="EMBL/GenBank/DDBJ databases">
        <authorList>
            <consortium name="Pathogen Informatics"/>
        </authorList>
    </citation>
    <scope>NUCLEOTIDE SEQUENCE [LARGE SCALE GENOMIC DNA]</scope>
</reference>
<dbReference type="PANTHER" id="PTHR44115">
    <property type="entry name" value="PROTEIN CBG09704"/>
    <property type="match status" value="1"/>
</dbReference>
<accession>A0A3P7K717</accession>
<dbReference type="EMBL" id="UYYB01004669">
    <property type="protein sequence ID" value="VDM67125.1"/>
    <property type="molecule type" value="Genomic_DNA"/>
</dbReference>
<proteinExistence type="predicted"/>
<dbReference type="InterPro" id="IPR036291">
    <property type="entry name" value="NAD(P)-bd_dom_sf"/>
</dbReference>
<dbReference type="Proteomes" id="UP000270094">
    <property type="component" value="Unassembled WGS sequence"/>
</dbReference>
<dbReference type="OrthoDB" id="47007at2759"/>
<gene>
    <name evidence="1" type="ORF">SVUK_LOCUS2123</name>
</gene>
<dbReference type="InterPro" id="IPR002347">
    <property type="entry name" value="SDR_fam"/>
</dbReference>